<name>A0ACD5BWZ8_9SPHI</name>
<protein>
    <submittedName>
        <fullName evidence="1">NAD-dependent epimerase/dehydratase family protein</fullName>
    </submittedName>
</protein>
<accession>A0ACD5BWZ8</accession>
<keyword evidence="2" id="KW-1185">Reference proteome</keyword>
<evidence type="ECO:0000313" key="2">
    <source>
        <dbReference type="Proteomes" id="UP001485301"/>
    </source>
</evidence>
<evidence type="ECO:0000313" key="1">
    <source>
        <dbReference type="EMBL" id="WZN53942.1"/>
    </source>
</evidence>
<gene>
    <name evidence="1" type="ORF">AACH28_14935</name>
</gene>
<dbReference type="EMBL" id="CP151087">
    <property type="protein sequence ID" value="WZN53942.1"/>
    <property type="molecule type" value="Genomic_DNA"/>
</dbReference>
<dbReference type="Proteomes" id="UP001485301">
    <property type="component" value="Chromosome"/>
</dbReference>
<sequence>MISDKVLIFGGSGFIGSNLLQYFPQALSISMRSFSEHDHLPPASVFVNLVGKAHDHAGNAEESEYVEVNVELAKTIFQLFVCSSAELLIHVSSLAALEETESENPLNEVDKSNPISVYGKSKRAAELWLLEQKLPVGKKLIIIRPPMVHGPGDKGNLGLLYKLVSKGIPYPLASFDNSRSFICIQNFCFFIDQILSKYDLLESGIYHIADDEAVSTTQIIKIITEVTNKKILNLSLPRQLIKSIAIIGDYIPIPLNTKRLKKMTSDLQVSNIKIKTALGIQKLPLTAEEGLRKTILSFKSH</sequence>
<reference evidence="1" key="1">
    <citation type="submission" date="2024-04" db="EMBL/GenBank/DDBJ databases">
        <title>Complete genome sequence of Sphingobacterium thalpophiium BAA-1094.</title>
        <authorList>
            <person name="Adaikpoh B.I."/>
        </authorList>
    </citation>
    <scope>NUCLEOTIDE SEQUENCE</scope>
    <source>
        <strain evidence="1">BAA-1094</strain>
    </source>
</reference>
<proteinExistence type="predicted"/>
<organism evidence="1 2">
    <name type="scientific">Sphingobacterium thalpophilum</name>
    <dbReference type="NCBI Taxonomy" id="259"/>
    <lineage>
        <taxon>Bacteria</taxon>
        <taxon>Pseudomonadati</taxon>
        <taxon>Bacteroidota</taxon>
        <taxon>Sphingobacteriia</taxon>
        <taxon>Sphingobacteriales</taxon>
        <taxon>Sphingobacteriaceae</taxon>
        <taxon>Sphingobacterium</taxon>
    </lineage>
</organism>